<reference evidence="2 3" key="1">
    <citation type="journal article" date="2014" name="Agronomy (Basel)">
        <title>A Draft Genome Sequence for Ensete ventricosum, the Drought-Tolerant Tree Against Hunger.</title>
        <authorList>
            <person name="Harrison J."/>
            <person name="Moore K.A."/>
            <person name="Paszkiewicz K."/>
            <person name="Jones T."/>
            <person name="Grant M."/>
            <person name="Ambacheew D."/>
            <person name="Muzemil S."/>
            <person name="Studholme D.J."/>
        </authorList>
    </citation>
    <scope>NUCLEOTIDE SEQUENCE [LARGE SCALE GENOMIC DNA]</scope>
</reference>
<evidence type="ECO:0000313" key="2">
    <source>
        <dbReference type="EMBL" id="RRT50557.1"/>
    </source>
</evidence>
<protein>
    <submittedName>
        <fullName evidence="2">Uncharacterized protein</fullName>
    </submittedName>
</protein>
<dbReference type="Proteomes" id="UP000287651">
    <property type="component" value="Unassembled WGS sequence"/>
</dbReference>
<evidence type="ECO:0000313" key="3">
    <source>
        <dbReference type="Proteomes" id="UP000287651"/>
    </source>
</evidence>
<name>A0A426YFW1_ENSVE</name>
<evidence type="ECO:0000256" key="1">
    <source>
        <dbReference type="SAM" id="MobiDB-lite"/>
    </source>
</evidence>
<comment type="caution">
    <text evidence="2">The sequence shown here is derived from an EMBL/GenBank/DDBJ whole genome shotgun (WGS) entry which is preliminary data.</text>
</comment>
<proteinExistence type="predicted"/>
<dbReference type="EMBL" id="AMZH03012697">
    <property type="protein sequence ID" value="RRT50557.1"/>
    <property type="molecule type" value="Genomic_DNA"/>
</dbReference>
<accession>A0A426YFW1</accession>
<sequence>MGANGAGSKRRKGEQGSGLIGGEEEATAGGHGEDSDGLPEEAVGASTFGVAVVVEDDSGREEGEGATGAMAEEGYGRLEAAVVVVKEERRW</sequence>
<gene>
    <name evidence="2" type="ORF">B296_00008063</name>
</gene>
<dbReference type="AlphaFoldDB" id="A0A426YFW1"/>
<organism evidence="2 3">
    <name type="scientific">Ensete ventricosum</name>
    <name type="common">Abyssinian banana</name>
    <name type="synonym">Musa ensete</name>
    <dbReference type="NCBI Taxonomy" id="4639"/>
    <lineage>
        <taxon>Eukaryota</taxon>
        <taxon>Viridiplantae</taxon>
        <taxon>Streptophyta</taxon>
        <taxon>Embryophyta</taxon>
        <taxon>Tracheophyta</taxon>
        <taxon>Spermatophyta</taxon>
        <taxon>Magnoliopsida</taxon>
        <taxon>Liliopsida</taxon>
        <taxon>Zingiberales</taxon>
        <taxon>Musaceae</taxon>
        <taxon>Ensete</taxon>
    </lineage>
</organism>
<feature type="region of interest" description="Disordered" evidence="1">
    <location>
        <begin position="1"/>
        <end position="44"/>
    </location>
</feature>